<dbReference type="PANTHER" id="PTHR11920">
    <property type="entry name" value="GUANYLYL CYCLASE"/>
    <property type="match status" value="1"/>
</dbReference>
<feature type="compositionally biased region" description="Acidic residues" evidence="7">
    <location>
        <begin position="70"/>
        <end position="86"/>
    </location>
</feature>
<dbReference type="Gene3D" id="3.30.70.1230">
    <property type="entry name" value="Nucleotide cyclase"/>
    <property type="match status" value="1"/>
</dbReference>
<feature type="domain" description="Guanylate cyclase" evidence="8">
    <location>
        <begin position="1"/>
        <end position="18"/>
    </location>
</feature>
<dbReference type="Pfam" id="PF00211">
    <property type="entry name" value="Guanylate_cyc"/>
    <property type="match status" value="1"/>
</dbReference>
<evidence type="ECO:0000313" key="10">
    <source>
        <dbReference type="Proteomes" id="UP000007110"/>
    </source>
</evidence>
<evidence type="ECO:0000256" key="6">
    <source>
        <dbReference type="ARBA" id="ARBA00023239"/>
    </source>
</evidence>
<dbReference type="InParanoid" id="A0A7M7ND95"/>
<dbReference type="InterPro" id="IPR029787">
    <property type="entry name" value="Nucleotide_cyclase"/>
</dbReference>
<dbReference type="GO" id="GO:0000166">
    <property type="term" value="F:nucleotide binding"/>
    <property type="evidence" value="ECO:0007669"/>
    <property type="project" value="UniProtKB-KW"/>
</dbReference>
<feature type="region of interest" description="Disordered" evidence="7">
    <location>
        <begin position="63"/>
        <end position="150"/>
    </location>
</feature>
<evidence type="ECO:0000256" key="4">
    <source>
        <dbReference type="ARBA" id="ARBA00022989"/>
    </source>
</evidence>
<evidence type="ECO:0000256" key="5">
    <source>
        <dbReference type="ARBA" id="ARBA00023136"/>
    </source>
</evidence>
<dbReference type="PROSITE" id="PS50125">
    <property type="entry name" value="GUANYLATE_CYCLASE_2"/>
    <property type="match status" value="1"/>
</dbReference>
<evidence type="ECO:0000256" key="3">
    <source>
        <dbReference type="ARBA" id="ARBA00022741"/>
    </source>
</evidence>
<evidence type="ECO:0000256" key="1">
    <source>
        <dbReference type="ARBA" id="ARBA00004370"/>
    </source>
</evidence>
<evidence type="ECO:0000313" key="9">
    <source>
        <dbReference type="EnsemblMetazoa" id="XP_030834769"/>
    </source>
</evidence>
<dbReference type="InterPro" id="IPR050401">
    <property type="entry name" value="Cyclic_nucleotide_synthase"/>
</dbReference>
<dbReference type="Proteomes" id="UP000007110">
    <property type="component" value="Unassembled WGS sequence"/>
</dbReference>
<dbReference type="OrthoDB" id="1890790at2759"/>
<dbReference type="KEGG" id="spu:115921428"/>
<proteinExistence type="predicted"/>
<evidence type="ECO:0000259" key="8">
    <source>
        <dbReference type="PROSITE" id="PS50125"/>
    </source>
</evidence>
<protein>
    <recommendedName>
        <fullName evidence="8">Guanylate cyclase domain-containing protein</fullName>
    </recommendedName>
</protein>
<keyword evidence="10" id="KW-1185">Reference proteome</keyword>
<reference evidence="9" key="2">
    <citation type="submission" date="2021-01" db="UniProtKB">
        <authorList>
            <consortium name="EnsemblMetazoa"/>
        </authorList>
    </citation>
    <scope>IDENTIFICATION</scope>
</reference>
<keyword evidence="2" id="KW-0812">Transmembrane</keyword>
<evidence type="ECO:0000256" key="2">
    <source>
        <dbReference type="ARBA" id="ARBA00022692"/>
    </source>
</evidence>
<dbReference type="GO" id="GO:0035556">
    <property type="term" value="P:intracellular signal transduction"/>
    <property type="evidence" value="ECO:0007669"/>
    <property type="project" value="InterPro"/>
</dbReference>
<dbReference type="InterPro" id="IPR001054">
    <property type="entry name" value="A/G_cyclase"/>
</dbReference>
<dbReference type="RefSeq" id="XP_030834769.1">
    <property type="nucleotide sequence ID" value="XM_030978909.1"/>
</dbReference>
<name>A0A7M7ND95_STRPU</name>
<comment type="subcellular location">
    <subcellularLocation>
        <location evidence="1">Membrane</location>
    </subcellularLocation>
</comment>
<dbReference type="SUPFAM" id="SSF55073">
    <property type="entry name" value="Nucleotide cyclase"/>
    <property type="match status" value="1"/>
</dbReference>
<sequence length="157" mass="17015">MPRYCLFGDTVNTASRMESHSLPGKVHISPSTYRAIKGKGFECEARGGMEIKGKGRMMTHFVIARSNQTNDDDTDSASDSDSDEGDNALTCPDGNEVRAPVIINEPHHEQTTNKDDITTIRAGETVPSRVETQASTSTPPSSDVTERRTSSALCIVL</sequence>
<dbReference type="PANTHER" id="PTHR11920:SF335">
    <property type="entry name" value="GUANYLATE CYCLASE"/>
    <property type="match status" value="1"/>
</dbReference>
<dbReference type="CDD" id="cd07302">
    <property type="entry name" value="CHD"/>
    <property type="match status" value="1"/>
</dbReference>
<keyword evidence="6" id="KW-0456">Lyase</keyword>
<organism evidence="9 10">
    <name type="scientific">Strongylocentrotus purpuratus</name>
    <name type="common">Purple sea urchin</name>
    <dbReference type="NCBI Taxonomy" id="7668"/>
    <lineage>
        <taxon>Eukaryota</taxon>
        <taxon>Metazoa</taxon>
        <taxon>Echinodermata</taxon>
        <taxon>Eleutherozoa</taxon>
        <taxon>Echinozoa</taxon>
        <taxon>Echinoidea</taxon>
        <taxon>Euechinoidea</taxon>
        <taxon>Echinacea</taxon>
        <taxon>Camarodonta</taxon>
        <taxon>Echinidea</taxon>
        <taxon>Strongylocentrotidae</taxon>
        <taxon>Strongylocentrotus</taxon>
    </lineage>
</organism>
<dbReference type="GO" id="GO:0016829">
    <property type="term" value="F:lyase activity"/>
    <property type="evidence" value="ECO:0007669"/>
    <property type="project" value="UniProtKB-KW"/>
</dbReference>
<dbReference type="GeneID" id="115921428"/>
<dbReference type="AlphaFoldDB" id="A0A7M7ND95"/>
<keyword evidence="3" id="KW-0547">Nucleotide-binding</keyword>
<accession>A0A7M7ND95</accession>
<feature type="compositionally biased region" description="Polar residues" evidence="7">
    <location>
        <begin position="130"/>
        <end position="143"/>
    </location>
</feature>
<feature type="compositionally biased region" description="Basic and acidic residues" evidence="7">
    <location>
        <begin position="105"/>
        <end position="118"/>
    </location>
</feature>
<dbReference type="GO" id="GO:0009190">
    <property type="term" value="P:cyclic nucleotide biosynthetic process"/>
    <property type="evidence" value="ECO:0007669"/>
    <property type="project" value="InterPro"/>
</dbReference>
<keyword evidence="4" id="KW-1133">Transmembrane helix</keyword>
<dbReference type="GO" id="GO:0016020">
    <property type="term" value="C:membrane"/>
    <property type="evidence" value="ECO:0007669"/>
    <property type="project" value="UniProtKB-SubCell"/>
</dbReference>
<evidence type="ECO:0000256" key="7">
    <source>
        <dbReference type="SAM" id="MobiDB-lite"/>
    </source>
</evidence>
<reference evidence="10" key="1">
    <citation type="submission" date="2015-02" db="EMBL/GenBank/DDBJ databases">
        <title>Genome sequencing for Strongylocentrotus purpuratus.</title>
        <authorList>
            <person name="Murali S."/>
            <person name="Liu Y."/>
            <person name="Vee V."/>
            <person name="English A."/>
            <person name="Wang M."/>
            <person name="Skinner E."/>
            <person name="Han Y."/>
            <person name="Muzny D.M."/>
            <person name="Worley K.C."/>
            <person name="Gibbs R.A."/>
        </authorList>
    </citation>
    <scope>NUCLEOTIDE SEQUENCE</scope>
</reference>
<keyword evidence="5" id="KW-0472">Membrane</keyword>
<dbReference type="EnsemblMetazoa" id="XM_030978909">
    <property type="protein sequence ID" value="XP_030834769"/>
    <property type="gene ID" value="LOC115921428"/>
</dbReference>